<dbReference type="EMBL" id="FMWL01000027">
    <property type="protein sequence ID" value="SCZ81953.1"/>
    <property type="molecule type" value="Genomic_DNA"/>
</dbReference>
<dbReference type="GO" id="GO:0051539">
    <property type="term" value="F:4 iron, 4 sulfur cluster binding"/>
    <property type="evidence" value="ECO:0007669"/>
    <property type="project" value="UniProtKB-KW"/>
</dbReference>
<dbReference type="InterPro" id="IPR017896">
    <property type="entry name" value="4Fe4S_Fe-S-bd"/>
</dbReference>
<keyword evidence="9" id="KW-1185">Reference proteome</keyword>
<name>A0A1G5S6M0_9FIRM</name>
<dbReference type="InterPro" id="IPR050157">
    <property type="entry name" value="PSI_iron-sulfur_center"/>
</dbReference>
<keyword evidence="5" id="KW-0408">Iron</keyword>
<keyword evidence="3" id="KW-0004">4Fe-4S</keyword>
<dbReference type="AlphaFoldDB" id="A0A1G5S6M0"/>
<dbReference type="PROSITE" id="PS51379">
    <property type="entry name" value="4FE4S_FER_2"/>
    <property type="match status" value="2"/>
</dbReference>
<dbReference type="InterPro" id="IPR007160">
    <property type="entry name" value="DUF362"/>
</dbReference>
<dbReference type="Pfam" id="PF04015">
    <property type="entry name" value="DUF362"/>
    <property type="match status" value="1"/>
</dbReference>
<evidence type="ECO:0000259" key="7">
    <source>
        <dbReference type="PROSITE" id="PS51379"/>
    </source>
</evidence>
<dbReference type="PANTHER" id="PTHR24960">
    <property type="entry name" value="PHOTOSYSTEM I IRON-SULFUR CENTER-RELATED"/>
    <property type="match status" value="1"/>
</dbReference>
<accession>A0A1G5S6M0</accession>
<evidence type="ECO:0000256" key="3">
    <source>
        <dbReference type="ARBA" id="ARBA00022485"/>
    </source>
</evidence>
<dbReference type="Proteomes" id="UP000199208">
    <property type="component" value="Unassembled WGS sequence"/>
</dbReference>
<keyword evidence="4" id="KW-0479">Metal-binding</keyword>
<evidence type="ECO:0000256" key="4">
    <source>
        <dbReference type="ARBA" id="ARBA00022723"/>
    </source>
</evidence>
<feature type="domain" description="4Fe-4S ferredoxin-type" evidence="7">
    <location>
        <begin position="319"/>
        <end position="348"/>
    </location>
</feature>
<evidence type="ECO:0000256" key="5">
    <source>
        <dbReference type="ARBA" id="ARBA00023004"/>
    </source>
</evidence>
<dbReference type="SUPFAM" id="SSF54862">
    <property type="entry name" value="4Fe-4S ferredoxins"/>
    <property type="match status" value="1"/>
</dbReference>
<dbReference type="PROSITE" id="PS00198">
    <property type="entry name" value="4FE4S_FER_1"/>
    <property type="match status" value="1"/>
</dbReference>
<dbReference type="GO" id="GO:0046872">
    <property type="term" value="F:metal ion binding"/>
    <property type="evidence" value="ECO:0007669"/>
    <property type="project" value="UniProtKB-KW"/>
</dbReference>
<keyword evidence="6" id="KW-0411">Iron-sulfur</keyword>
<sequence>MSRVALAKCQSFDYEYKLVREAIREAVENIGGLSAFLEPGERVMLKVNLLMKKAPEEATTTHPVFVEALADLVREFGCDVLIADSPGGPFVLRMLESVYKGCGYERLEGPDKPGIRLNRNLKSTERENGNGYLLKRLTLIDALNDVDKVISVSKLKTHGMMKFTGAVKNMFGTVPGMIKAEYHFKMPEPDDFADMLVDICEHVRPSLSLMDGIVGMEGAGPSAGDPVKIGVVLASDNPHWLDMTAVKLVGIEPQAVPTLRRAIARGIIDPEGKPATVEGVPLEAFEISDFKAPDIRSIEFLKGHAPYFIKHAADLMLKPRPVFDAKLCVQCGDCKRLCPPQAISMDKAVKGGYPVVDLSKCIRCYCCQELCPKEAVEIHRPFLLRIMTKF</sequence>
<gene>
    <name evidence="8" type="ORF">SAMN03080599_03201</name>
</gene>
<evidence type="ECO:0000313" key="9">
    <source>
        <dbReference type="Proteomes" id="UP000199208"/>
    </source>
</evidence>
<reference evidence="8 9" key="1">
    <citation type="submission" date="2016-10" db="EMBL/GenBank/DDBJ databases">
        <authorList>
            <person name="de Groot N.N."/>
        </authorList>
    </citation>
    <scope>NUCLEOTIDE SEQUENCE [LARGE SCALE GENOMIC DNA]</scope>
    <source>
        <strain evidence="8 9">DSM 2784</strain>
    </source>
</reference>
<evidence type="ECO:0000313" key="8">
    <source>
        <dbReference type="EMBL" id="SCZ81953.1"/>
    </source>
</evidence>
<dbReference type="STRING" id="1120920.SAMN03080599_03201"/>
<dbReference type="PANTHER" id="PTHR24960:SF76">
    <property type="entry name" value="4FE-4S FERREDOXIN-TYPE DOMAIN-CONTAINING PROTEIN"/>
    <property type="match status" value="1"/>
</dbReference>
<dbReference type="Pfam" id="PF12838">
    <property type="entry name" value="Fer4_7"/>
    <property type="match status" value="1"/>
</dbReference>
<organism evidence="8 9">
    <name type="scientific">Acidaminobacter hydrogenoformans DSM 2784</name>
    <dbReference type="NCBI Taxonomy" id="1120920"/>
    <lineage>
        <taxon>Bacteria</taxon>
        <taxon>Bacillati</taxon>
        <taxon>Bacillota</taxon>
        <taxon>Clostridia</taxon>
        <taxon>Peptostreptococcales</taxon>
        <taxon>Acidaminobacteraceae</taxon>
        <taxon>Acidaminobacter</taxon>
    </lineage>
</organism>
<dbReference type="Gene3D" id="3.30.70.20">
    <property type="match status" value="1"/>
</dbReference>
<dbReference type="RefSeq" id="WP_242870946.1">
    <property type="nucleotide sequence ID" value="NZ_FMWL01000027.1"/>
</dbReference>
<evidence type="ECO:0000256" key="6">
    <source>
        <dbReference type="ARBA" id="ARBA00023014"/>
    </source>
</evidence>
<dbReference type="InterPro" id="IPR017900">
    <property type="entry name" value="4Fe4S_Fe_S_CS"/>
</dbReference>
<evidence type="ECO:0000256" key="1">
    <source>
        <dbReference type="ARBA" id="ARBA00003532"/>
    </source>
</evidence>
<protein>
    <recommendedName>
        <fullName evidence="2">Ferredoxin</fullName>
    </recommendedName>
</protein>
<comment type="function">
    <text evidence="1">Ferredoxins are iron-sulfur proteins that transfer electrons in a wide variety of metabolic reactions.</text>
</comment>
<proteinExistence type="predicted"/>
<feature type="domain" description="4Fe-4S ferredoxin-type" evidence="7">
    <location>
        <begin position="352"/>
        <end position="381"/>
    </location>
</feature>
<evidence type="ECO:0000256" key="2">
    <source>
        <dbReference type="ARBA" id="ARBA00013529"/>
    </source>
</evidence>